<feature type="domain" description="HTH gntR-type" evidence="4">
    <location>
        <begin position="34"/>
        <end position="101"/>
    </location>
</feature>
<dbReference type="PRINTS" id="PR00035">
    <property type="entry name" value="HTHGNTR"/>
</dbReference>
<dbReference type="SUPFAM" id="SSF46785">
    <property type="entry name" value="Winged helix' DNA-binding domain"/>
    <property type="match status" value="1"/>
</dbReference>
<dbReference type="Gene3D" id="1.10.10.10">
    <property type="entry name" value="Winged helix-like DNA-binding domain superfamily/Winged helix DNA-binding domain"/>
    <property type="match status" value="1"/>
</dbReference>
<sequence>MATFNLKSHYNEPLIRSVLVYLMSKAPSEKKISNNISDLIYAQLKQDIFSFVLKPGQRFTETDLAERYAASRTPIRQALYRLEQEGFVHVHFRSGWEIRPLEFRYYQELFDLRMILEKEAVKRLCALEQPQELPALQALQAMWLIPPERYLKDTAALILQSEDFHCALVRAAGNQQIAKIHQEASEKIRIVLSLGAMKALDVAHAYEDHGAILRCILNKDAEHAIHLAEHHVLESINEVKNITLQMLSVIH</sequence>
<evidence type="ECO:0000256" key="3">
    <source>
        <dbReference type="ARBA" id="ARBA00023163"/>
    </source>
</evidence>
<organism evidence="5 6">
    <name type="scientific">Acinetobacter soli NIPH 2899</name>
    <dbReference type="NCBI Taxonomy" id="1217677"/>
    <lineage>
        <taxon>Bacteria</taxon>
        <taxon>Pseudomonadati</taxon>
        <taxon>Pseudomonadota</taxon>
        <taxon>Gammaproteobacteria</taxon>
        <taxon>Moraxellales</taxon>
        <taxon>Moraxellaceae</taxon>
        <taxon>Acinetobacter</taxon>
    </lineage>
</organism>
<dbReference type="EMBL" id="APPV01000011">
    <property type="protein sequence ID" value="ENV59206.1"/>
    <property type="molecule type" value="Genomic_DNA"/>
</dbReference>
<dbReference type="PANTHER" id="PTHR43537:SF45">
    <property type="entry name" value="GNTR FAMILY REGULATORY PROTEIN"/>
    <property type="match status" value="1"/>
</dbReference>
<evidence type="ECO:0000256" key="2">
    <source>
        <dbReference type="ARBA" id="ARBA00023125"/>
    </source>
</evidence>
<dbReference type="PROSITE" id="PS50949">
    <property type="entry name" value="HTH_GNTR"/>
    <property type="match status" value="1"/>
</dbReference>
<evidence type="ECO:0000313" key="5">
    <source>
        <dbReference type="EMBL" id="ENV59206.1"/>
    </source>
</evidence>
<comment type="caution">
    <text evidence="5">The sequence shown here is derived from an EMBL/GenBank/DDBJ whole genome shotgun (WGS) entry which is preliminary data.</text>
</comment>
<dbReference type="CDD" id="cd07377">
    <property type="entry name" value="WHTH_GntR"/>
    <property type="match status" value="1"/>
</dbReference>
<evidence type="ECO:0000259" key="4">
    <source>
        <dbReference type="PROSITE" id="PS50949"/>
    </source>
</evidence>
<name>A0ABN0JUL3_9GAMM</name>
<dbReference type="InterPro" id="IPR036390">
    <property type="entry name" value="WH_DNA-bd_sf"/>
</dbReference>
<dbReference type="SMART" id="SM00345">
    <property type="entry name" value="HTH_GNTR"/>
    <property type="match status" value="1"/>
</dbReference>
<dbReference type="Proteomes" id="UP000018433">
    <property type="component" value="Unassembled WGS sequence"/>
</dbReference>
<dbReference type="InterPro" id="IPR036388">
    <property type="entry name" value="WH-like_DNA-bd_sf"/>
</dbReference>
<keyword evidence="1" id="KW-0805">Transcription regulation</keyword>
<dbReference type="Gene3D" id="1.20.120.530">
    <property type="entry name" value="GntR ligand-binding domain-like"/>
    <property type="match status" value="1"/>
</dbReference>
<dbReference type="PANTHER" id="PTHR43537">
    <property type="entry name" value="TRANSCRIPTIONAL REGULATOR, GNTR FAMILY"/>
    <property type="match status" value="1"/>
</dbReference>
<keyword evidence="2" id="KW-0238">DNA-binding</keyword>
<dbReference type="SMART" id="SM00895">
    <property type="entry name" value="FCD"/>
    <property type="match status" value="1"/>
</dbReference>
<dbReference type="InterPro" id="IPR011711">
    <property type="entry name" value="GntR_C"/>
</dbReference>
<gene>
    <name evidence="5" type="ORF">F950_01749</name>
</gene>
<reference evidence="5 6" key="1">
    <citation type="submission" date="2013-02" db="EMBL/GenBank/DDBJ databases">
        <title>The Genome Sequence of Acinetobacter soli NIPH 2899.</title>
        <authorList>
            <consortium name="The Broad Institute Genome Sequencing Platform"/>
            <consortium name="The Broad Institute Genome Sequencing Center for Infectious Disease"/>
            <person name="Cerqueira G."/>
            <person name="Feldgarden M."/>
            <person name="Courvalin P."/>
            <person name="Perichon B."/>
            <person name="Grillot-Courvalin C."/>
            <person name="Clermont D."/>
            <person name="Rocha E."/>
            <person name="Yoon E.-J."/>
            <person name="Nemec A."/>
            <person name="Walker B."/>
            <person name="Young S.K."/>
            <person name="Zeng Q."/>
            <person name="Gargeya S."/>
            <person name="Fitzgerald M."/>
            <person name="Haas B."/>
            <person name="Abouelleil A."/>
            <person name="Alvarado L."/>
            <person name="Arachchi H.M."/>
            <person name="Berlin A.M."/>
            <person name="Chapman S.B."/>
            <person name="Dewar J."/>
            <person name="Goldberg J."/>
            <person name="Griggs A."/>
            <person name="Gujja S."/>
            <person name="Hansen M."/>
            <person name="Howarth C."/>
            <person name="Imamovic A."/>
            <person name="Larimer J."/>
            <person name="McCowan C."/>
            <person name="Murphy C."/>
            <person name="Neiman D."/>
            <person name="Pearson M."/>
            <person name="Priest M."/>
            <person name="Roberts A."/>
            <person name="Saif S."/>
            <person name="Shea T."/>
            <person name="Sisk P."/>
            <person name="Sykes S."/>
            <person name="Wortman J."/>
            <person name="Nusbaum C."/>
            <person name="Birren B."/>
        </authorList>
    </citation>
    <scope>NUCLEOTIDE SEQUENCE [LARGE SCALE GENOMIC DNA]</scope>
    <source>
        <strain evidence="5 6">NIPH 2899</strain>
    </source>
</reference>
<dbReference type="InterPro" id="IPR000524">
    <property type="entry name" value="Tscrpt_reg_HTH_GntR"/>
</dbReference>
<keyword evidence="6" id="KW-1185">Reference proteome</keyword>
<evidence type="ECO:0000313" key="6">
    <source>
        <dbReference type="Proteomes" id="UP000018433"/>
    </source>
</evidence>
<dbReference type="Pfam" id="PF07729">
    <property type="entry name" value="FCD"/>
    <property type="match status" value="1"/>
</dbReference>
<proteinExistence type="predicted"/>
<keyword evidence="3" id="KW-0804">Transcription</keyword>
<evidence type="ECO:0000256" key="1">
    <source>
        <dbReference type="ARBA" id="ARBA00023015"/>
    </source>
</evidence>
<dbReference type="SUPFAM" id="SSF48008">
    <property type="entry name" value="GntR ligand-binding domain-like"/>
    <property type="match status" value="1"/>
</dbReference>
<accession>A0ABN0JUL3</accession>
<dbReference type="Pfam" id="PF00392">
    <property type="entry name" value="GntR"/>
    <property type="match status" value="1"/>
</dbReference>
<dbReference type="InterPro" id="IPR008920">
    <property type="entry name" value="TF_FadR/GntR_C"/>
</dbReference>
<protein>
    <recommendedName>
        <fullName evidence="4">HTH gntR-type domain-containing protein</fullName>
    </recommendedName>
</protein>